<evidence type="ECO:0000313" key="1">
    <source>
        <dbReference type="EMBL" id="CRL45514.1"/>
    </source>
</evidence>
<dbReference type="BioCyc" id="SGLO343509:SGP1_RS12940-MONOMER"/>
<proteinExistence type="predicted"/>
<sequence length="66" mass="7317">MNSAGARLSSLVRLTGLKAELRTPRQPPRAVSVQAWLAAWVHDPQARQHFCREVRRPVAVGEAVSM</sequence>
<name>A0A193QJZ2_SODGM</name>
<protein>
    <submittedName>
        <fullName evidence="1">Uncharacterized protein</fullName>
    </submittedName>
</protein>
<dbReference type="Proteomes" id="UP000245838">
    <property type="component" value="Chromosome sggmmb4_Chromosome"/>
</dbReference>
<organism evidence="1 2">
    <name type="scientific">Sodalis glossinidius (strain morsitans)</name>
    <dbReference type="NCBI Taxonomy" id="343509"/>
    <lineage>
        <taxon>Bacteria</taxon>
        <taxon>Pseudomonadati</taxon>
        <taxon>Pseudomonadota</taxon>
        <taxon>Gammaproteobacteria</taxon>
        <taxon>Enterobacterales</taxon>
        <taxon>Bruguierivoracaceae</taxon>
        <taxon>Sodalis</taxon>
    </lineage>
</organism>
<dbReference type="EMBL" id="LN854557">
    <property type="protein sequence ID" value="CRL45514.1"/>
    <property type="molecule type" value="Genomic_DNA"/>
</dbReference>
<gene>
    <name evidence="1" type="ORF">SGGMMB4_03298</name>
</gene>
<dbReference type="AlphaFoldDB" id="A0A193QJZ2"/>
<reference evidence="1 2" key="1">
    <citation type="submission" date="2015-05" db="EMBL/GenBank/DDBJ databases">
        <authorList>
            <person name="Goodhead I."/>
        </authorList>
    </citation>
    <scope>NUCLEOTIDE SEQUENCE [LARGE SCALE GENOMIC DNA]</scope>
    <source>
        <strain evidence="2">morsitans</strain>
    </source>
</reference>
<evidence type="ECO:0000313" key="2">
    <source>
        <dbReference type="Proteomes" id="UP000245838"/>
    </source>
</evidence>
<accession>A0A193QJZ2</accession>